<reference evidence="1" key="1">
    <citation type="journal article" date="2022" name="Int. J. Syst. Evol. Microbiol.">
        <title>Pseudomonas aegrilactucae sp. nov. and Pseudomonas morbosilactucae sp. nov., pathogens causing bacterial rot of lettuce in Japan.</title>
        <authorList>
            <person name="Sawada H."/>
            <person name="Fujikawa T."/>
            <person name="Satou M."/>
        </authorList>
    </citation>
    <scope>NUCLEOTIDE SEQUENCE</scope>
    <source>
        <strain evidence="1">MAFF 301350</strain>
    </source>
</reference>
<evidence type="ECO:0000313" key="1">
    <source>
        <dbReference type="EMBL" id="MBV6287628.1"/>
    </source>
</evidence>
<comment type="caution">
    <text evidence="1">The sequence shown here is derived from an EMBL/GenBank/DDBJ whole genome shotgun (WGS) entry which is preliminary data.</text>
</comment>
<name>A0A9Q3AE35_9PSED</name>
<dbReference type="RefSeq" id="WP_217975668.1">
    <property type="nucleotide sequence ID" value="NZ_JAHTBI010000037.1"/>
</dbReference>
<organism evidence="1 2">
    <name type="scientific">Pseudomonas aegrilactucae</name>
    <dbReference type="NCBI Taxonomy" id="2854028"/>
    <lineage>
        <taxon>Bacteria</taxon>
        <taxon>Pseudomonadati</taxon>
        <taxon>Pseudomonadota</taxon>
        <taxon>Gammaproteobacteria</taxon>
        <taxon>Pseudomonadales</taxon>
        <taxon>Pseudomonadaceae</taxon>
        <taxon>Pseudomonas</taxon>
    </lineage>
</organism>
<accession>A0A9Q3AE35</accession>
<reference evidence="1" key="2">
    <citation type="journal article" date="2023" name="Plant Pathol.">
        <title>Dismantling and reorganizing Pseudomonas marginalis sensu#lato.</title>
        <authorList>
            <person name="Sawada H."/>
            <person name="Fujikawa T."/>
            <person name="Satou M."/>
        </authorList>
    </citation>
    <scope>NUCLEOTIDE SEQUENCE</scope>
    <source>
        <strain evidence="1">MAFF 301350</strain>
    </source>
</reference>
<evidence type="ECO:0000313" key="2">
    <source>
        <dbReference type="Proteomes" id="UP001106592"/>
    </source>
</evidence>
<gene>
    <name evidence="1" type="ORF">KUO17_11405</name>
</gene>
<dbReference type="EMBL" id="JAHTBI010000037">
    <property type="protein sequence ID" value="MBV6287628.1"/>
    <property type="molecule type" value="Genomic_DNA"/>
</dbReference>
<sequence>MDSTLLTANAVFTYTSASALSAQELEVLSVFLCGVSKIEKTAAPIFSQLSSGLPAEMAWAFSYSFALESCFTGGDASTIPQQRYLPDCSGVQSIFSSDNIYEKAREVVDRLALDFAGEQLTQINDYANMEVVANSLTDILESWEGNWLAPVQGVKLFSMGPSGRRLISSYTNGTWSSQVSTALTLFSFQSGITIRALDVFRPLQLEGIIELSYRTVEFLSPVLEFGWYGQTPSALSYMDNFKQAFDCDPGQEVTSAPLG</sequence>
<dbReference type="Proteomes" id="UP001106592">
    <property type="component" value="Unassembled WGS sequence"/>
</dbReference>
<keyword evidence="2" id="KW-1185">Reference proteome</keyword>
<protein>
    <submittedName>
        <fullName evidence="1">Uncharacterized protein</fullName>
    </submittedName>
</protein>
<proteinExistence type="predicted"/>
<dbReference type="AlphaFoldDB" id="A0A9Q3AE35"/>